<accession>A0ABD0VRQ4</accession>
<keyword evidence="2" id="KW-1185">Reference proteome</keyword>
<gene>
    <name evidence="1" type="ORF">M5K25_003507</name>
</gene>
<reference evidence="1 2" key="1">
    <citation type="journal article" date="2024" name="Plant Biotechnol. J.">
        <title>Dendrobium thyrsiflorum genome and its molecular insights into genes involved in important horticultural traits.</title>
        <authorList>
            <person name="Chen B."/>
            <person name="Wang J.Y."/>
            <person name="Zheng P.J."/>
            <person name="Li K.L."/>
            <person name="Liang Y.M."/>
            <person name="Chen X.F."/>
            <person name="Zhang C."/>
            <person name="Zhao X."/>
            <person name="He X."/>
            <person name="Zhang G.Q."/>
            <person name="Liu Z.J."/>
            <person name="Xu Q."/>
        </authorList>
    </citation>
    <scope>NUCLEOTIDE SEQUENCE [LARGE SCALE GENOMIC DNA]</scope>
    <source>
        <strain evidence="1">GZMU011</strain>
    </source>
</reference>
<proteinExistence type="predicted"/>
<dbReference type="AlphaFoldDB" id="A0ABD0VRQ4"/>
<protein>
    <submittedName>
        <fullName evidence="1">Uncharacterized protein</fullName>
    </submittedName>
</protein>
<comment type="caution">
    <text evidence="1">The sequence shown here is derived from an EMBL/GenBank/DDBJ whole genome shotgun (WGS) entry which is preliminary data.</text>
</comment>
<evidence type="ECO:0000313" key="1">
    <source>
        <dbReference type="EMBL" id="KAL0925192.1"/>
    </source>
</evidence>
<dbReference type="Proteomes" id="UP001552299">
    <property type="component" value="Unassembled WGS sequence"/>
</dbReference>
<dbReference type="EMBL" id="JANQDX010000004">
    <property type="protein sequence ID" value="KAL0925192.1"/>
    <property type="molecule type" value="Genomic_DNA"/>
</dbReference>
<evidence type="ECO:0000313" key="2">
    <source>
        <dbReference type="Proteomes" id="UP001552299"/>
    </source>
</evidence>
<organism evidence="1 2">
    <name type="scientific">Dendrobium thyrsiflorum</name>
    <name type="common">Pinecone-like raceme dendrobium</name>
    <name type="synonym">Orchid</name>
    <dbReference type="NCBI Taxonomy" id="117978"/>
    <lineage>
        <taxon>Eukaryota</taxon>
        <taxon>Viridiplantae</taxon>
        <taxon>Streptophyta</taxon>
        <taxon>Embryophyta</taxon>
        <taxon>Tracheophyta</taxon>
        <taxon>Spermatophyta</taxon>
        <taxon>Magnoliopsida</taxon>
        <taxon>Liliopsida</taxon>
        <taxon>Asparagales</taxon>
        <taxon>Orchidaceae</taxon>
        <taxon>Epidendroideae</taxon>
        <taxon>Malaxideae</taxon>
        <taxon>Dendrobiinae</taxon>
        <taxon>Dendrobium</taxon>
    </lineage>
</organism>
<name>A0ABD0VRQ4_DENTH</name>
<sequence>MRPHAAEGDEEHGAVGAFLAGGSVSSNQRADGVHHGPTWFFFLEKVRGLWFDCVEGVYQYAVRFTITLGVLEHPFVAFVLPVLKQVEDFGPGDWGIAGKDNWVLKLPEIAGELSVESGEMEDEGEEE</sequence>